<reference evidence="1" key="2">
    <citation type="journal article" date="2015" name="Fish Shellfish Immunol.">
        <title>Early steps in the European eel (Anguilla anguilla)-Vibrio vulnificus interaction in the gills: Role of the RtxA13 toxin.</title>
        <authorList>
            <person name="Callol A."/>
            <person name="Pajuelo D."/>
            <person name="Ebbesson L."/>
            <person name="Teles M."/>
            <person name="MacKenzie S."/>
            <person name="Amaro C."/>
        </authorList>
    </citation>
    <scope>NUCLEOTIDE SEQUENCE</scope>
</reference>
<proteinExistence type="predicted"/>
<evidence type="ECO:0000313" key="1">
    <source>
        <dbReference type="EMBL" id="JAH05641.1"/>
    </source>
</evidence>
<dbReference type="EMBL" id="GBXM01102936">
    <property type="protein sequence ID" value="JAH05641.1"/>
    <property type="molecule type" value="Transcribed_RNA"/>
</dbReference>
<dbReference type="AlphaFoldDB" id="A0A0E9PLX4"/>
<protein>
    <submittedName>
        <fullName evidence="1">Uncharacterized protein</fullName>
    </submittedName>
</protein>
<organism evidence="1">
    <name type="scientific">Anguilla anguilla</name>
    <name type="common">European freshwater eel</name>
    <name type="synonym">Muraena anguilla</name>
    <dbReference type="NCBI Taxonomy" id="7936"/>
    <lineage>
        <taxon>Eukaryota</taxon>
        <taxon>Metazoa</taxon>
        <taxon>Chordata</taxon>
        <taxon>Craniata</taxon>
        <taxon>Vertebrata</taxon>
        <taxon>Euteleostomi</taxon>
        <taxon>Actinopterygii</taxon>
        <taxon>Neopterygii</taxon>
        <taxon>Teleostei</taxon>
        <taxon>Anguilliformes</taxon>
        <taxon>Anguillidae</taxon>
        <taxon>Anguilla</taxon>
    </lineage>
</organism>
<accession>A0A0E9PLX4</accession>
<sequence length="18" mass="2091">MLNLKDTICPRSRCQPSK</sequence>
<name>A0A0E9PLX4_ANGAN</name>
<reference evidence="1" key="1">
    <citation type="submission" date="2014-11" db="EMBL/GenBank/DDBJ databases">
        <authorList>
            <person name="Amaro Gonzalez C."/>
        </authorList>
    </citation>
    <scope>NUCLEOTIDE SEQUENCE</scope>
</reference>